<proteinExistence type="predicted"/>
<name>A0A8S0T2U2_OLEEU</name>
<dbReference type="Gramene" id="OE9A093183T1">
    <property type="protein sequence ID" value="OE9A093183C1"/>
    <property type="gene ID" value="OE9A093183"/>
</dbReference>
<accession>A0A8S0T2U2</accession>
<dbReference type="EMBL" id="CACTIH010005649">
    <property type="protein sequence ID" value="CAA2999732.1"/>
    <property type="molecule type" value="Genomic_DNA"/>
</dbReference>
<dbReference type="Proteomes" id="UP000594638">
    <property type="component" value="Unassembled WGS sequence"/>
</dbReference>
<evidence type="ECO:0000313" key="1">
    <source>
        <dbReference type="EMBL" id="CAA2999732.1"/>
    </source>
</evidence>
<organism evidence="1 2">
    <name type="scientific">Olea europaea subsp. europaea</name>
    <dbReference type="NCBI Taxonomy" id="158383"/>
    <lineage>
        <taxon>Eukaryota</taxon>
        <taxon>Viridiplantae</taxon>
        <taxon>Streptophyta</taxon>
        <taxon>Embryophyta</taxon>
        <taxon>Tracheophyta</taxon>
        <taxon>Spermatophyta</taxon>
        <taxon>Magnoliopsida</taxon>
        <taxon>eudicotyledons</taxon>
        <taxon>Gunneridae</taxon>
        <taxon>Pentapetalae</taxon>
        <taxon>asterids</taxon>
        <taxon>lamiids</taxon>
        <taxon>Lamiales</taxon>
        <taxon>Oleaceae</taxon>
        <taxon>Oleeae</taxon>
        <taxon>Olea</taxon>
    </lineage>
</organism>
<keyword evidence="2" id="KW-1185">Reference proteome</keyword>
<reference evidence="1 2" key="1">
    <citation type="submission" date="2019-12" db="EMBL/GenBank/DDBJ databases">
        <authorList>
            <person name="Alioto T."/>
            <person name="Alioto T."/>
            <person name="Gomez Garrido J."/>
        </authorList>
    </citation>
    <scope>NUCLEOTIDE SEQUENCE [LARGE SCALE GENOMIC DNA]</scope>
</reference>
<protein>
    <submittedName>
        <fullName evidence="1">Uncharacterized protein</fullName>
    </submittedName>
</protein>
<gene>
    <name evidence="1" type="ORF">OLEA9_A093183</name>
</gene>
<evidence type="ECO:0000313" key="2">
    <source>
        <dbReference type="Proteomes" id="UP000594638"/>
    </source>
</evidence>
<dbReference type="AlphaFoldDB" id="A0A8S0T2U2"/>
<sequence>MPSNSVRRHSLAIDLKIPPPSGQQVFATYSASEIPYSPECNKVVLEPPKSPDSDPNTPFPGSKFLTLHNAHFDYTEENSQKGNFLNPQSYKTQTDEVFKIGAFLHLTGAQAPGVAACAIPASPLVEECVACAGVFYDGY</sequence>
<comment type="caution">
    <text evidence="1">The sequence shown here is derived from an EMBL/GenBank/DDBJ whole genome shotgun (WGS) entry which is preliminary data.</text>
</comment>